<reference evidence="1" key="1">
    <citation type="journal article" date="2013" name="J. Plant Res.">
        <title>Effect of fungi and light on seed germination of three Opuntia species from semiarid lands of central Mexico.</title>
        <authorList>
            <person name="Delgado-Sanchez P."/>
            <person name="Jimenez-Bremont J.F."/>
            <person name="Guerrero-Gonzalez Mde L."/>
            <person name="Flores J."/>
        </authorList>
    </citation>
    <scope>NUCLEOTIDE SEQUENCE</scope>
    <source>
        <tissue evidence="1">Cladode</tissue>
    </source>
</reference>
<accession>A0A7C8ZXB8</accession>
<evidence type="ECO:0000313" key="1">
    <source>
        <dbReference type="EMBL" id="MBA4652513.1"/>
    </source>
</evidence>
<sequence>MAQHCPRHGLKGPQEGRLFRQLSGQKTYACSDRLGPKHPQHWQLLSPGSNWDPTPTHVHGLGHELRHGVGPMLRLLGLLTQCVLSQLVVHFWPLRMLLGSMYSGPWACMPRNRVWVMPIQPILRWRFHLPSHPVT</sequence>
<dbReference type="EMBL" id="GISG01174879">
    <property type="protein sequence ID" value="MBA4652513.1"/>
    <property type="molecule type" value="Transcribed_RNA"/>
</dbReference>
<name>A0A7C8ZXB8_OPUST</name>
<reference evidence="1" key="2">
    <citation type="submission" date="2020-07" db="EMBL/GenBank/DDBJ databases">
        <authorList>
            <person name="Vera ALvarez R."/>
            <person name="Arias-Moreno D.M."/>
            <person name="Jimenez-Jacinto V."/>
            <person name="Jimenez-Bremont J.F."/>
            <person name="Swaminathan K."/>
            <person name="Moose S.P."/>
            <person name="Guerrero-Gonzalez M.L."/>
            <person name="Marino-Ramirez L."/>
            <person name="Landsman D."/>
            <person name="Rodriguez-Kessler M."/>
            <person name="Delgado-Sanchez P."/>
        </authorList>
    </citation>
    <scope>NUCLEOTIDE SEQUENCE</scope>
    <source>
        <tissue evidence="1">Cladode</tissue>
    </source>
</reference>
<proteinExistence type="predicted"/>
<dbReference type="AlphaFoldDB" id="A0A7C8ZXB8"/>
<protein>
    <submittedName>
        <fullName evidence="1">Uncharacterized protein</fullName>
    </submittedName>
</protein>
<organism evidence="1">
    <name type="scientific">Opuntia streptacantha</name>
    <name type="common">Prickly pear cactus</name>
    <name type="synonym">Opuntia cardona</name>
    <dbReference type="NCBI Taxonomy" id="393608"/>
    <lineage>
        <taxon>Eukaryota</taxon>
        <taxon>Viridiplantae</taxon>
        <taxon>Streptophyta</taxon>
        <taxon>Embryophyta</taxon>
        <taxon>Tracheophyta</taxon>
        <taxon>Spermatophyta</taxon>
        <taxon>Magnoliopsida</taxon>
        <taxon>eudicotyledons</taxon>
        <taxon>Gunneridae</taxon>
        <taxon>Pentapetalae</taxon>
        <taxon>Caryophyllales</taxon>
        <taxon>Cactineae</taxon>
        <taxon>Cactaceae</taxon>
        <taxon>Opuntioideae</taxon>
        <taxon>Opuntia</taxon>
    </lineage>
</organism>